<name>A0A2U1ABK2_9BURK</name>
<keyword evidence="6" id="KW-1185">Reference proteome</keyword>
<dbReference type="Proteomes" id="UP000247772">
    <property type="component" value="Unassembled WGS sequence"/>
</dbReference>
<dbReference type="EMBL" id="QJSQ01000004">
    <property type="protein sequence ID" value="PYE25575.1"/>
    <property type="molecule type" value="Genomic_DNA"/>
</dbReference>
<dbReference type="InterPro" id="IPR050464">
    <property type="entry name" value="Zeta_carotene_desat/Oxidored"/>
</dbReference>
<evidence type="ECO:0000256" key="1">
    <source>
        <dbReference type="SAM" id="MobiDB-lite"/>
    </source>
</evidence>
<dbReference type="PANTHER" id="PTHR42923">
    <property type="entry name" value="PROTOPORPHYRINOGEN OXIDASE"/>
    <property type="match status" value="1"/>
</dbReference>
<dbReference type="RefSeq" id="WP_110385150.1">
    <property type="nucleotide sequence ID" value="NZ_JACHVZ010000013.1"/>
</dbReference>
<evidence type="ECO:0000259" key="2">
    <source>
        <dbReference type="Pfam" id="PF01593"/>
    </source>
</evidence>
<dbReference type="InterPro" id="IPR036188">
    <property type="entry name" value="FAD/NAD-bd_sf"/>
</dbReference>
<feature type="compositionally biased region" description="Polar residues" evidence="1">
    <location>
        <begin position="1"/>
        <end position="15"/>
    </location>
</feature>
<feature type="domain" description="Amine oxidase" evidence="2">
    <location>
        <begin position="45"/>
        <end position="493"/>
    </location>
</feature>
<dbReference type="Pfam" id="PF01593">
    <property type="entry name" value="Amino_oxidase"/>
    <property type="match status" value="1"/>
</dbReference>
<dbReference type="SUPFAM" id="SSF51905">
    <property type="entry name" value="FAD/NAD(P)-binding domain"/>
    <property type="match status" value="1"/>
</dbReference>
<dbReference type="InterPro" id="IPR002937">
    <property type="entry name" value="Amino_oxidase"/>
</dbReference>
<sequence length="498" mass="53257">MKAIQTLGSDPSATRPSAPAHQHASRAGTVPRGARGSAIVVGAGITGLTAAYRLDRAGLRVTVLEANEVVGGRMGDRRVGDIAFNSGARLVYPFGRAFNRLIADLALQDMLIPLRHLTAQCVSAGGSHTIELMPSVRSLGTPGLPLLERVALVGHALRMRAQRSRVDPDWAMSAMAVDPAADLQTLAQYVRDAIGPQALSNMVEPVFRSTRSFNPETLSALFYRSTVPHLIGEDTVYTLRGGMGGVCQALAAQLDVRTNAAVISIEAVQDLSAPGRGDATAASGGASARGQRFAVTLRDGTVLSADHVVCATEGSLAGALICNPQREEREMLEAVRYNTLGVVHYGFSKPLAPLMQFAPRGSPSRISTFQQLPASPAGGRPLTQIYCQLTPEAAYEAERRGLTGNLDVLLRDELRARIPDFDRHVSAVVTQWIPRKLPVFAPGYGARLQAFWRWQEDPARNVARPVVYCGDWTSQALLTGACASGERAAQIVLTRAQN</sequence>
<dbReference type="GO" id="GO:0004729">
    <property type="term" value="F:oxygen-dependent protoporphyrinogen oxidase activity"/>
    <property type="evidence" value="ECO:0007669"/>
    <property type="project" value="UniProtKB-EC"/>
</dbReference>
<keyword evidence="3" id="KW-0560">Oxidoreductase</keyword>
<evidence type="ECO:0000313" key="4">
    <source>
        <dbReference type="EMBL" id="PYE25575.1"/>
    </source>
</evidence>
<reference evidence="4 5" key="1">
    <citation type="submission" date="2018-06" db="EMBL/GenBank/DDBJ databases">
        <title>Genomic Encyclopedia of Type Strains, Phase IV (KMG-V): Genome sequencing to study the core and pangenomes of soil and plant-associated prokaryotes.</title>
        <authorList>
            <person name="Whitman W."/>
        </authorList>
    </citation>
    <scope>NUCLEOTIDE SEQUENCE [LARGE SCALE GENOMIC DNA]</scope>
    <source>
        <strain evidence="4 5">SRCL-318</strain>
        <strain evidence="3 6">SRMrh-85</strain>
    </source>
</reference>
<evidence type="ECO:0000313" key="5">
    <source>
        <dbReference type="Proteomes" id="UP000247772"/>
    </source>
</evidence>
<organism evidence="4 5">
    <name type="scientific">Paraburkholderia silvatlantica</name>
    <dbReference type="NCBI Taxonomy" id="321895"/>
    <lineage>
        <taxon>Bacteria</taxon>
        <taxon>Pseudomonadati</taxon>
        <taxon>Pseudomonadota</taxon>
        <taxon>Betaproteobacteria</taxon>
        <taxon>Burkholderiales</taxon>
        <taxon>Burkholderiaceae</taxon>
        <taxon>Paraburkholderia</taxon>
    </lineage>
</organism>
<dbReference type="AlphaFoldDB" id="A0A2U1ABK2"/>
<dbReference type="EC" id="1.3.3.4" evidence="3"/>
<dbReference type="Proteomes" id="UP000533533">
    <property type="component" value="Unassembled WGS sequence"/>
</dbReference>
<dbReference type="OrthoDB" id="20837at2"/>
<feature type="region of interest" description="Disordered" evidence="1">
    <location>
        <begin position="1"/>
        <end position="31"/>
    </location>
</feature>
<accession>A0A2U1ABK2</accession>
<gene>
    <name evidence="4" type="ORF">C7410_104155</name>
    <name evidence="3" type="ORF">FHX59_004766</name>
</gene>
<evidence type="ECO:0000313" key="3">
    <source>
        <dbReference type="EMBL" id="MBB2930304.1"/>
    </source>
</evidence>
<dbReference type="Gene3D" id="3.50.50.60">
    <property type="entry name" value="FAD/NAD(P)-binding domain"/>
    <property type="match status" value="1"/>
</dbReference>
<protein>
    <submittedName>
        <fullName evidence="4">Oxygen-dependent protoporphyrinogen oxidase</fullName>
        <ecNumber evidence="3">1.3.3.4</ecNumber>
    </submittedName>
</protein>
<evidence type="ECO:0000313" key="6">
    <source>
        <dbReference type="Proteomes" id="UP000533533"/>
    </source>
</evidence>
<proteinExistence type="predicted"/>
<comment type="caution">
    <text evidence="4">The sequence shown here is derived from an EMBL/GenBank/DDBJ whole genome shotgun (WGS) entry which is preliminary data.</text>
</comment>
<dbReference type="EMBL" id="JACHVZ010000013">
    <property type="protein sequence ID" value="MBB2930304.1"/>
    <property type="molecule type" value="Genomic_DNA"/>
</dbReference>